<feature type="transmembrane region" description="Helical" evidence="6">
    <location>
        <begin position="193"/>
        <end position="211"/>
    </location>
</feature>
<evidence type="ECO:0000313" key="8">
    <source>
        <dbReference type="Proteomes" id="UP000655523"/>
    </source>
</evidence>
<protein>
    <submittedName>
        <fullName evidence="7">Uncharacterized protein</fullName>
    </submittedName>
</protein>
<keyword evidence="8" id="KW-1185">Reference proteome</keyword>
<evidence type="ECO:0000256" key="3">
    <source>
        <dbReference type="ARBA" id="ARBA00022692"/>
    </source>
</evidence>
<keyword evidence="2" id="KW-1003">Cell membrane</keyword>
<evidence type="ECO:0000313" key="7">
    <source>
        <dbReference type="EMBL" id="NPT60830.1"/>
    </source>
</evidence>
<feature type="transmembrane region" description="Helical" evidence="6">
    <location>
        <begin position="154"/>
        <end position="181"/>
    </location>
</feature>
<dbReference type="Pfam" id="PF03631">
    <property type="entry name" value="Virul_fac_BrkB"/>
    <property type="match status" value="1"/>
</dbReference>
<organism evidence="7 8">
    <name type="scientific">Paraburkholderia elongata</name>
    <dbReference type="NCBI Taxonomy" id="2675747"/>
    <lineage>
        <taxon>Bacteria</taxon>
        <taxon>Pseudomonadati</taxon>
        <taxon>Pseudomonadota</taxon>
        <taxon>Betaproteobacteria</taxon>
        <taxon>Burkholderiales</taxon>
        <taxon>Burkholderiaceae</taxon>
        <taxon>Paraburkholderia</taxon>
    </lineage>
</organism>
<evidence type="ECO:0000256" key="2">
    <source>
        <dbReference type="ARBA" id="ARBA00022475"/>
    </source>
</evidence>
<dbReference type="InterPro" id="IPR017039">
    <property type="entry name" value="Virul_fac_BrkB"/>
</dbReference>
<comment type="subcellular location">
    <subcellularLocation>
        <location evidence="1">Cell membrane</location>
        <topology evidence="1">Multi-pass membrane protein</topology>
    </subcellularLocation>
</comment>
<evidence type="ECO:0000256" key="5">
    <source>
        <dbReference type="ARBA" id="ARBA00023136"/>
    </source>
</evidence>
<gene>
    <name evidence="7" type="ORF">GNZ13_41355</name>
</gene>
<comment type="caution">
    <text evidence="7">The sequence shown here is derived from an EMBL/GenBank/DDBJ whole genome shotgun (WGS) entry which is preliminary data.</text>
</comment>
<proteinExistence type="predicted"/>
<feature type="transmembrane region" description="Helical" evidence="6">
    <location>
        <begin position="104"/>
        <end position="123"/>
    </location>
</feature>
<name>A0A972P0A4_9BURK</name>
<feature type="transmembrane region" description="Helical" evidence="6">
    <location>
        <begin position="40"/>
        <end position="63"/>
    </location>
</feature>
<feature type="transmembrane region" description="Helical" evidence="6">
    <location>
        <begin position="223"/>
        <end position="242"/>
    </location>
</feature>
<dbReference type="Proteomes" id="UP000655523">
    <property type="component" value="Unassembled WGS sequence"/>
</dbReference>
<dbReference type="PANTHER" id="PTHR30213">
    <property type="entry name" value="INNER MEMBRANE PROTEIN YHJD"/>
    <property type="match status" value="1"/>
</dbReference>
<keyword evidence="5 6" id="KW-0472">Membrane</keyword>
<dbReference type="PANTHER" id="PTHR30213:SF1">
    <property type="entry name" value="INNER MEMBRANE PROTEIN YHJD"/>
    <property type="match status" value="1"/>
</dbReference>
<evidence type="ECO:0000256" key="6">
    <source>
        <dbReference type="SAM" id="Phobius"/>
    </source>
</evidence>
<feature type="transmembrane region" description="Helical" evidence="6">
    <location>
        <begin position="254"/>
        <end position="279"/>
    </location>
</feature>
<keyword evidence="4 6" id="KW-1133">Transmembrane helix</keyword>
<reference evidence="7 8" key="1">
    <citation type="submission" date="2019-11" db="EMBL/GenBank/DDBJ databases">
        <title>Metabolism of dissolved organic matter in forest soils.</title>
        <authorList>
            <person name="Cyle K.T."/>
            <person name="Wilhelm R.C."/>
            <person name="Martinez C.E."/>
        </authorList>
    </citation>
    <scope>NUCLEOTIDE SEQUENCE [LARGE SCALE GENOMIC DNA]</scope>
    <source>
        <strain evidence="7 8">5N</strain>
    </source>
</reference>
<dbReference type="GO" id="GO:0005886">
    <property type="term" value="C:plasma membrane"/>
    <property type="evidence" value="ECO:0007669"/>
    <property type="project" value="UniProtKB-SubCell"/>
</dbReference>
<dbReference type="EMBL" id="WOEZ01000239">
    <property type="protein sequence ID" value="NPT60830.1"/>
    <property type="molecule type" value="Genomic_DNA"/>
</dbReference>
<accession>A0A972P0A4</accession>
<keyword evidence="3 6" id="KW-0812">Transmembrane</keyword>
<sequence length="482" mass="51450">MALIHGRRLPVTAIPSFLSLAIGVGQRFSTDRCTMMAASIAFYCAFSLAPTLLIVLAVAGWFFGADAARGQLFGEINGLLGNEAAAAVQTIVEHARHPSTAGPAALLSAALLAFGASATFASLNAALNVVFPAAVRFGAVSSIALLVKVRLISFGLVMGVAFLLVVSLVLDTTISFVGARLFGNSPLIVVGEIAQLVFGLAVLSAAFAALIKMLPDAPVRWRTAWSGAVVSALLFSGGRKLFALYLAHAGTANAFGAAGSLAALMMWLYFSAAVLLLGAEIAAEVGRLKSQPAHVRSHAVREHDRMPDAELPHDRLRQRQSVMLHHSYEDQYVKNLVTWGAMLCLKHRSKAAVRVLHKVLPRTVYRRADGLILLLNSYDKPIGADDSFRPVEFNAPGLATASVSMLLRPAYGALDGMPDCFFSDANAPWLSRSDAQEYVSRIEECLGIRLPADASPFSRAAASFRFERERAGVRSRSEGNDS</sequence>
<evidence type="ECO:0000256" key="4">
    <source>
        <dbReference type="ARBA" id="ARBA00022989"/>
    </source>
</evidence>
<evidence type="ECO:0000256" key="1">
    <source>
        <dbReference type="ARBA" id="ARBA00004651"/>
    </source>
</evidence>
<dbReference type="AlphaFoldDB" id="A0A972P0A4"/>